<name>A0A6J7CJ68_9ZZZZ</name>
<accession>A0A6J7CJ68</accession>
<proteinExistence type="predicted"/>
<organism evidence="1">
    <name type="scientific">freshwater metagenome</name>
    <dbReference type="NCBI Taxonomy" id="449393"/>
    <lineage>
        <taxon>unclassified sequences</taxon>
        <taxon>metagenomes</taxon>
        <taxon>ecological metagenomes</taxon>
    </lineage>
</organism>
<reference evidence="1" key="1">
    <citation type="submission" date="2020-05" db="EMBL/GenBank/DDBJ databases">
        <authorList>
            <person name="Chiriac C."/>
            <person name="Salcher M."/>
            <person name="Ghai R."/>
            <person name="Kavagutti S V."/>
        </authorList>
    </citation>
    <scope>NUCLEOTIDE SEQUENCE</scope>
</reference>
<evidence type="ECO:0000313" key="1">
    <source>
        <dbReference type="EMBL" id="CAB4857135.1"/>
    </source>
</evidence>
<protein>
    <submittedName>
        <fullName evidence="1">Unannotated protein</fullName>
    </submittedName>
</protein>
<dbReference type="EMBL" id="CAFBLS010000001">
    <property type="protein sequence ID" value="CAB4857135.1"/>
    <property type="molecule type" value="Genomic_DNA"/>
</dbReference>
<sequence length="72" mass="8020">MADNCGRDDISLEYQLILRTSSMLLQNIFDATFGQEMIERFLYSSEDEFAALCEPSETPADGCCAAWADVSI</sequence>
<gene>
    <name evidence="1" type="ORF">UFOPK3402_00013</name>
</gene>
<dbReference type="AlphaFoldDB" id="A0A6J7CJ68"/>